<dbReference type="GO" id="GO:0005886">
    <property type="term" value="C:plasma membrane"/>
    <property type="evidence" value="ECO:0007669"/>
    <property type="project" value="TreeGrafter"/>
</dbReference>
<evidence type="ECO:0000259" key="6">
    <source>
        <dbReference type="PROSITE" id="PS50262"/>
    </source>
</evidence>
<comment type="subcellular location">
    <subcellularLocation>
        <location evidence="1">Membrane</location>
    </subcellularLocation>
</comment>
<feature type="transmembrane region" description="Helical" evidence="5">
    <location>
        <begin position="266"/>
        <end position="289"/>
    </location>
</feature>
<evidence type="ECO:0000256" key="2">
    <source>
        <dbReference type="ARBA" id="ARBA00022692"/>
    </source>
</evidence>
<dbReference type="PANTHER" id="PTHR46273:SF9">
    <property type="entry name" value="G-PROTEIN COUPLED RECEPTORS FAMILY 1 PROFILE DOMAIN-CONTAINING PROTEIN"/>
    <property type="match status" value="1"/>
</dbReference>
<dbReference type="GO" id="GO:0008528">
    <property type="term" value="F:G protein-coupled peptide receptor activity"/>
    <property type="evidence" value="ECO:0007669"/>
    <property type="project" value="InterPro"/>
</dbReference>
<accession>A0A914BWE8</accession>
<dbReference type="Pfam" id="PF10324">
    <property type="entry name" value="7TM_GPCR_Srw"/>
    <property type="match status" value="1"/>
</dbReference>
<evidence type="ECO:0000256" key="1">
    <source>
        <dbReference type="ARBA" id="ARBA00004370"/>
    </source>
</evidence>
<feature type="transmembrane region" description="Helical" evidence="5">
    <location>
        <begin position="154"/>
        <end position="175"/>
    </location>
</feature>
<keyword evidence="4 5" id="KW-0472">Membrane</keyword>
<dbReference type="InterPro" id="IPR019427">
    <property type="entry name" value="7TM_GPCR_serpentine_rcpt_Srw"/>
</dbReference>
<dbReference type="SUPFAM" id="SSF81321">
    <property type="entry name" value="Family A G protein-coupled receptor-like"/>
    <property type="match status" value="1"/>
</dbReference>
<keyword evidence="7" id="KW-1185">Reference proteome</keyword>
<proteinExistence type="predicted"/>
<dbReference type="PROSITE" id="PS50262">
    <property type="entry name" value="G_PROTEIN_RECEP_F1_2"/>
    <property type="match status" value="1"/>
</dbReference>
<dbReference type="InterPro" id="IPR053219">
    <property type="entry name" value="GPCR_Dmsr-1"/>
</dbReference>
<evidence type="ECO:0000313" key="7">
    <source>
        <dbReference type="Proteomes" id="UP000887540"/>
    </source>
</evidence>
<feature type="transmembrane region" description="Helical" evidence="5">
    <location>
        <begin position="301"/>
        <end position="327"/>
    </location>
</feature>
<keyword evidence="3 5" id="KW-1133">Transmembrane helix</keyword>
<feature type="transmembrane region" description="Helical" evidence="5">
    <location>
        <begin position="216"/>
        <end position="235"/>
    </location>
</feature>
<feature type="transmembrane region" description="Helical" evidence="5">
    <location>
        <begin position="34"/>
        <end position="58"/>
    </location>
</feature>
<evidence type="ECO:0000313" key="8">
    <source>
        <dbReference type="WBParaSite" id="ACRNAN_Path_1142.g4411.t1"/>
    </source>
</evidence>
<dbReference type="WBParaSite" id="ACRNAN_Path_1142.g4411.t1">
    <property type="protein sequence ID" value="ACRNAN_Path_1142.g4411.t1"/>
    <property type="gene ID" value="ACRNAN_Path_1142.g4411"/>
</dbReference>
<feature type="transmembrane region" description="Helical" evidence="5">
    <location>
        <begin position="110"/>
        <end position="133"/>
    </location>
</feature>
<protein>
    <submittedName>
        <fullName evidence="8">G-protein coupled receptors family 1 profile domain-containing protein</fullName>
    </submittedName>
</protein>
<keyword evidence="2 5" id="KW-0812">Transmembrane</keyword>
<dbReference type="PANTHER" id="PTHR46273">
    <property type="entry name" value="MYOSUPPRESSIN RECEPTOR 1, ISOFORM B-RELATED"/>
    <property type="match status" value="1"/>
</dbReference>
<organism evidence="7 8">
    <name type="scientific">Acrobeloides nanus</name>
    <dbReference type="NCBI Taxonomy" id="290746"/>
    <lineage>
        <taxon>Eukaryota</taxon>
        <taxon>Metazoa</taxon>
        <taxon>Ecdysozoa</taxon>
        <taxon>Nematoda</taxon>
        <taxon>Chromadorea</taxon>
        <taxon>Rhabditida</taxon>
        <taxon>Tylenchina</taxon>
        <taxon>Cephalobomorpha</taxon>
        <taxon>Cephaloboidea</taxon>
        <taxon>Cephalobidae</taxon>
        <taxon>Acrobeloides</taxon>
    </lineage>
</organism>
<feature type="transmembrane region" description="Helical" evidence="5">
    <location>
        <begin position="70"/>
        <end position="90"/>
    </location>
</feature>
<sequence length="378" mass="43190">MLCSAELELFDLSSNATVQFLETIIRISNSYGIFHKYICLFLCVIGIFANLVHILVLTRPVMNKSGVNRLLSIIALCDIFIMISYTFFIIRFGFMVDLNNPPVGYELRWIVFLMIHVIVSIAFHTIALYLWVATAYIRYKSLKKLGSKWNRQDSACPIFIVILAIILVLCVPTFLVHDVVKVDIVGGEYLYNVGLSELSTENTCFIFKLNLWLTGIFFKVIPCILLFTFTLALLWELELNRRRRKHLISGYSLASKKISAQSDRTTIMLVILLGVFLMTELPQGILAILNGLFPNDIHQFIYISLGEILDLLSLFNCTACFVVYPIMSSVYRQTLRKFLLSFCRVKKSTPATAITRCKLSSFYEPPSIRFCTENDVLL</sequence>
<reference evidence="8" key="1">
    <citation type="submission" date="2022-11" db="UniProtKB">
        <authorList>
            <consortium name="WormBaseParasite"/>
        </authorList>
    </citation>
    <scope>IDENTIFICATION</scope>
</reference>
<dbReference type="Gene3D" id="1.20.1070.10">
    <property type="entry name" value="Rhodopsin 7-helix transmembrane proteins"/>
    <property type="match status" value="1"/>
</dbReference>
<dbReference type="AlphaFoldDB" id="A0A914BWE8"/>
<dbReference type="CDD" id="cd14978">
    <property type="entry name" value="7tmA_FMRFamide_R-like"/>
    <property type="match status" value="1"/>
</dbReference>
<evidence type="ECO:0000256" key="3">
    <source>
        <dbReference type="ARBA" id="ARBA00022989"/>
    </source>
</evidence>
<dbReference type="InterPro" id="IPR017452">
    <property type="entry name" value="GPCR_Rhodpsn_7TM"/>
</dbReference>
<feature type="domain" description="G-protein coupled receptors family 1 profile" evidence="6">
    <location>
        <begin position="49"/>
        <end position="324"/>
    </location>
</feature>
<dbReference type="Proteomes" id="UP000887540">
    <property type="component" value="Unplaced"/>
</dbReference>
<name>A0A914BWE8_9BILA</name>
<evidence type="ECO:0000256" key="5">
    <source>
        <dbReference type="SAM" id="Phobius"/>
    </source>
</evidence>
<evidence type="ECO:0000256" key="4">
    <source>
        <dbReference type="ARBA" id="ARBA00023136"/>
    </source>
</evidence>